<dbReference type="Proteomes" id="UP000219281">
    <property type="component" value="Unassembled WGS sequence"/>
</dbReference>
<organism evidence="3 4">
    <name type="scientific">Pedobacter xixiisoli</name>
    <dbReference type="NCBI Taxonomy" id="1476464"/>
    <lineage>
        <taxon>Bacteria</taxon>
        <taxon>Pseudomonadati</taxon>
        <taxon>Bacteroidota</taxon>
        <taxon>Sphingobacteriia</taxon>
        <taxon>Sphingobacteriales</taxon>
        <taxon>Sphingobacteriaceae</taxon>
        <taxon>Pedobacter</taxon>
    </lineage>
</organism>
<dbReference type="Pfam" id="PF14559">
    <property type="entry name" value="TPR_19"/>
    <property type="match status" value="2"/>
</dbReference>
<dbReference type="Pfam" id="PF19413">
    <property type="entry name" value="YaiO"/>
    <property type="match status" value="1"/>
</dbReference>
<evidence type="ECO:0000259" key="2">
    <source>
        <dbReference type="Pfam" id="PF19413"/>
    </source>
</evidence>
<evidence type="ECO:0000313" key="4">
    <source>
        <dbReference type="Proteomes" id="UP000219281"/>
    </source>
</evidence>
<protein>
    <submittedName>
        <fullName evidence="3">Outer membrane protein, YaiO family</fullName>
    </submittedName>
</protein>
<keyword evidence="1" id="KW-0802">TPR repeat</keyword>
<dbReference type="PROSITE" id="PS50005">
    <property type="entry name" value="TPR"/>
    <property type="match status" value="1"/>
</dbReference>
<dbReference type="InterPro" id="IPR011990">
    <property type="entry name" value="TPR-like_helical_dom_sf"/>
</dbReference>
<dbReference type="OrthoDB" id="742239at2"/>
<dbReference type="SUPFAM" id="SSF48452">
    <property type="entry name" value="TPR-like"/>
    <property type="match status" value="1"/>
</dbReference>
<name>A0A285ZPI2_9SPHI</name>
<keyword evidence="4" id="KW-1185">Reference proteome</keyword>
<accession>A0A285ZPI2</accession>
<feature type="repeat" description="TPR" evidence="1">
    <location>
        <begin position="76"/>
        <end position="109"/>
    </location>
</feature>
<sequence length="427" mass="49248">MLIELTSDMKKAMIRFLSITLSLQILFTGYVLAQDLTNLTSDELFTQARNIPKEKANYPKIISTLKLALDKSPDYADIRLFLGRVYTWNDNLDSARFQFNQVIAKEPKNMEAYSAIFDTEYWNGNYSRALDHANQGLLQDPNSSELLIKKAKALNALKDNKQALAVLKDYNKENPTQDQDTVKSYYDLLRKQNTKNLIDLSYEYVHFDKRFDDPWHYTSIDYTRNTSLGSVTGRLIYSNRFRTDGLQGEVEAYPSITKGIYAYVGAAYSRSSIFPRFRGGVSLYYSLPKSFDAETGFRYLDFNPSKTYIYVLALGKYTGNWYFNLKTYISPDVDVFSHSYTFSARYYFSDRFNFIGAQIGAGISPDDRARNIIGEGNLNSYKFGLNYSRDLFSNFTVAATGLWFYEEYRTNEWGNQIGLGISLIRRF</sequence>
<dbReference type="InterPro" id="IPR019734">
    <property type="entry name" value="TPR_rpt"/>
</dbReference>
<dbReference type="Gene3D" id="1.25.40.10">
    <property type="entry name" value="Tetratricopeptide repeat domain"/>
    <property type="match status" value="1"/>
</dbReference>
<evidence type="ECO:0000256" key="1">
    <source>
        <dbReference type="PROSITE-ProRule" id="PRU00339"/>
    </source>
</evidence>
<dbReference type="AlphaFoldDB" id="A0A285ZPI2"/>
<dbReference type="InterPro" id="IPR030887">
    <property type="entry name" value="Beta-barrel_YaiO"/>
</dbReference>
<dbReference type="RefSeq" id="WP_097127684.1">
    <property type="nucleotide sequence ID" value="NZ_OCMT01000001.1"/>
</dbReference>
<dbReference type="NCBIfam" id="TIGR04390">
    <property type="entry name" value="OMP_YaiO_dom"/>
    <property type="match status" value="1"/>
</dbReference>
<evidence type="ECO:0000313" key="3">
    <source>
        <dbReference type="EMBL" id="SOD11554.1"/>
    </source>
</evidence>
<dbReference type="EMBL" id="OCMT01000001">
    <property type="protein sequence ID" value="SOD11554.1"/>
    <property type="molecule type" value="Genomic_DNA"/>
</dbReference>
<proteinExistence type="predicted"/>
<gene>
    <name evidence="3" type="ORF">SAMN06297358_0208</name>
</gene>
<dbReference type="SMART" id="SM00028">
    <property type="entry name" value="TPR"/>
    <property type="match status" value="2"/>
</dbReference>
<reference evidence="4" key="1">
    <citation type="submission" date="2017-09" db="EMBL/GenBank/DDBJ databases">
        <authorList>
            <person name="Varghese N."/>
            <person name="Submissions S."/>
        </authorList>
    </citation>
    <scope>NUCLEOTIDE SEQUENCE [LARGE SCALE GENOMIC DNA]</scope>
    <source>
        <strain evidence="4">CGMCC 1.12803</strain>
    </source>
</reference>
<feature type="domain" description="YaiO beta-barrel" evidence="2">
    <location>
        <begin position="195"/>
        <end position="367"/>
    </location>
</feature>